<keyword evidence="7" id="KW-0808">Transferase</keyword>
<dbReference type="PANTHER" id="PTHR15004:SF0">
    <property type="entry name" value="GLUTAMYL-TRNA(GLN) AMIDOTRANSFERASE SUBUNIT C, MITOCHONDRIAL"/>
    <property type="match status" value="1"/>
</dbReference>
<dbReference type="AlphaFoldDB" id="A0A099YEC9"/>
<accession>A0A099YEC9</accession>
<evidence type="ECO:0000256" key="4">
    <source>
        <dbReference type="ARBA" id="ARBA00047380"/>
    </source>
</evidence>
<dbReference type="Proteomes" id="UP000365705">
    <property type="component" value="Unassembled WGS sequence"/>
</dbReference>
<keyword evidence="6" id="KW-0547">Nucleotide-binding</keyword>
<evidence type="ECO:0000313" key="11">
    <source>
        <dbReference type="Proteomes" id="UP000365705"/>
    </source>
</evidence>
<reference evidence="8" key="3">
    <citation type="submission" date="2023-01" db="EMBL/GenBank/DDBJ databases">
        <title>Genome analysis of 13 Lactobacillus isolated from gut of wild boar.</title>
        <authorList>
            <person name="Papp P."/>
            <person name="Libisch B."/>
            <person name="Nagy T."/>
            <person name="Olasz F."/>
        </authorList>
    </citation>
    <scope>NUCLEOTIDE SEQUENCE</scope>
    <source>
        <strain evidence="8">F108</strain>
    </source>
</reference>
<proteinExistence type="inferred from homology"/>
<dbReference type="GO" id="GO:0005524">
    <property type="term" value="F:ATP binding"/>
    <property type="evidence" value="ECO:0007669"/>
    <property type="project" value="UniProtKB-KW"/>
</dbReference>
<dbReference type="NCBIfam" id="TIGR00135">
    <property type="entry name" value="gatC"/>
    <property type="match status" value="1"/>
</dbReference>
<evidence type="ECO:0000313" key="10">
    <source>
        <dbReference type="Proteomes" id="UP000030001"/>
    </source>
</evidence>
<dbReference type="Gene3D" id="1.10.20.60">
    <property type="entry name" value="Glu-tRNAGln amidotransferase C subunit, N-terminal domain"/>
    <property type="match status" value="1"/>
</dbReference>
<dbReference type="RefSeq" id="WP_006500583.1">
    <property type="nucleotide sequence ID" value="NZ_CABFNH010000006.1"/>
</dbReference>
<comment type="subunit">
    <text evidence="2 6">Heterotrimer of A, B and C subunits.</text>
</comment>
<comment type="similarity">
    <text evidence="1 6">Belongs to the GatC family.</text>
</comment>
<dbReference type="GO" id="GO:0016740">
    <property type="term" value="F:transferase activity"/>
    <property type="evidence" value="ECO:0007669"/>
    <property type="project" value="UniProtKB-KW"/>
</dbReference>
<keyword evidence="6" id="KW-0648">Protein biosynthesis</keyword>
<organism evidence="7 10">
    <name type="scientific">Limosilactobacillus mucosae</name>
    <name type="common">Lactobacillus mucosae</name>
    <dbReference type="NCBI Taxonomy" id="97478"/>
    <lineage>
        <taxon>Bacteria</taxon>
        <taxon>Bacillati</taxon>
        <taxon>Bacillota</taxon>
        <taxon>Bacilli</taxon>
        <taxon>Lactobacillales</taxon>
        <taxon>Lactobacillaceae</taxon>
        <taxon>Limosilactobacillus</taxon>
    </lineage>
</organism>
<dbReference type="EMBL" id="CABFNH010000006">
    <property type="protein sequence ID" value="VTZ88958.1"/>
    <property type="molecule type" value="Genomic_DNA"/>
</dbReference>
<evidence type="ECO:0000256" key="1">
    <source>
        <dbReference type="ARBA" id="ARBA00010757"/>
    </source>
</evidence>
<reference evidence="9 11" key="2">
    <citation type="submission" date="2019-06" db="EMBL/GenBank/DDBJ databases">
        <authorList>
            <person name="Rodrigo-Torres L."/>
            <person name="Arahal R. D."/>
            <person name="Lucena T."/>
        </authorList>
    </citation>
    <scope>NUCLEOTIDE SEQUENCE [LARGE SCALE GENOMIC DNA]</scope>
    <source>
        <strain evidence="9 11">INIA P508</strain>
    </source>
</reference>
<dbReference type="Pfam" id="PF02686">
    <property type="entry name" value="GatC"/>
    <property type="match status" value="1"/>
</dbReference>
<dbReference type="InterPro" id="IPR003837">
    <property type="entry name" value="GatC"/>
</dbReference>
<evidence type="ECO:0000256" key="6">
    <source>
        <dbReference type="HAMAP-Rule" id="MF_00122"/>
    </source>
</evidence>
<comment type="function">
    <text evidence="3 6">Allows the formation of correctly charged Asn-tRNA(Asn) or Gln-tRNA(Gln) through the transamidation of misacylated Asp-tRNA(Asn) or Glu-tRNA(Gln) in organisms which lack either or both of asparaginyl-tRNA or glutaminyl-tRNA synthetases. The reaction takes place in the presence of glutamine and ATP through an activated phospho-Asp-tRNA(Asn) or phospho-Glu-tRNA(Gln).</text>
</comment>
<dbReference type="GO" id="GO:0006412">
    <property type="term" value="P:translation"/>
    <property type="evidence" value="ECO:0007669"/>
    <property type="project" value="UniProtKB-UniRule"/>
</dbReference>
<dbReference type="SUPFAM" id="SSF141000">
    <property type="entry name" value="Glu-tRNAGln amidotransferase C subunit"/>
    <property type="match status" value="1"/>
</dbReference>
<dbReference type="PANTHER" id="PTHR15004">
    <property type="entry name" value="GLUTAMYL-TRNA(GLN) AMIDOTRANSFERASE SUBUNIT C, MITOCHONDRIAL"/>
    <property type="match status" value="1"/>
</dbReference>
<dbReference type="HAMAP" id="MF_00122">
    <property type="entry name" value="GatC"/>
    <property type="match status" value="1"/>
</dbReference>
<evidence type="ECO:0000256" key="2">
    <source>
        <dbReference type="ARBA" id="ARBA00011123"/>
    </source>
</evidence>
<comment type="catalytic activity">
    <reaction evidence="4 6">
        <text>L-aspartyl-tRNA(Asn) + L-glutamine + ATP + H2O = L-asparaginyl-tRNA(Asn) + L-glutamate + ADP + phosphate + 2 H(+)</text>
        <dbReference type="Rhea" id="RHEA:14513"/>
        <dbReference type="Rhea" id="RHEA-COMP:9674"/>
        <dbReference type="Rhea" id="RHEA-COMP:9677"/>
        <dbReference type="ChEBI" id="CHEBI:15377"/>
        <dbReference type="ChEBI" id="CHEBI:15378"/>
        <dbReference type="ChEBI" id="CHEBI:29985"/>
        <dbReference type="ChEBI" id="CHEBI:30616"/>
        <dbReference type="ChEBI" id="CHEBI:43474"/>
        <dbReference type="ChEBI" id="CHEBI:58359"/>
        <dbReference type="ChEBI" id="CHEBI:78515"/>
        <dbReference type="ChEBI" id="CHEBI:78516"/>
        <dbReference type="ChEBI" id="CHEBI:456216"/>
    </reaction>
</comment>
<keyword evidence="6" id="KW-0067">ATP-binding</keyword>
<protein>
    <recommendedName>
        <fullName evidence="6">Aspartyl/glutamyl-tRNA(Asn/Gln) amidotransferase subunit C</fullName>
        <shortName evidence="6">Asp/Glu-ADT subunit C</shortName>
        <ecNumber evidence="6">6.3.5.-</ecNumber>
    </recommendedName>
</protein>
<name>A0A099YEC9_LIMMU</name>
<dbReference type="GO" id="GO:0070681">
    <property type="term" value="P:glutaminyl-tRNAGln biosynthesis via transamidation"/>
    <property type="evidence" value="ECO:0007669"/>
    <property type="project" value="TreeGrafter"/>
</dbReference>
<dbReference type="EMBL" id="JROC01000025">
    <property type="protein sequence ID" value="KGL67283.1"/>
    <property type="molecule type" value="Genomic_DNA"/>
</dbReference>
<dbReference type="GeneID" id="57114860"/>
<evidence type="ECO:0000313" key="7">
    <source>
        <dbReference type="EMBL" id="KGL67283.1"/>
    </source>
</evidence>
<dbReference type="Proteomes" id="UP001218021">
    <property type="component" value="Unassembled WGS sequence"/>
</dbReference>
<comment type="catalytic activity">
    <reaction evidence="5 6">
        <text>L-glutamyl-tRNA(Gln) + L-glutamine + ATP + H2O = L-glutaminyl-tRNA(Gln) + L-glutamate + ADP + phosphate + H(+)</text>
        <dbReference type="Rhea" id="RHEA:17521"/>
        <dbReference type="Rhea" id="RHEA-COMP:9681"/>
        <dbReference type="Rhea" id="RHEA-COMP:9684"/>
        <dbReference type="ChEBI" id="CHEBI:15377"/>
        <dbReference type="ChEBI" id="CHEBI:15378"/>
        <dbReference type="ChEBI" id="CHEBI:29985"/>
        <dbReference type="ChEBI" id="CHEBI:30616"/>
        <dbReference type="ChEBI" id="CHEBI:43474"/>
        <dbReference type="ChEBI" id="CHEBI:58359"/>
        <dbReference type="ChEBI" id="CHEBI:78520"/>
        <dbReference type="ChEBI" id="CHEBI:78521"/>
        <dbReference type="ChEBI" id="CHEBI:456216"/>
    </reaction>
</comment>
<sequence>MASQIDQQQVKHVAELAKLEFNDAELAKFTPQLGSIIDMFEELQAQNTDGVEPMYSPTDRVNVMREDVAVKSNEREALLKNAPDTEGGLIKVPAIMDDESEDGE</sequence>
<dbReference type="EC" id="6.3.5.-" evidence="6"/>
<dbReference type="Proteomes" id="UP000030001">
    <property type="component" value="Unassembled WGS sequence"/>
</dbReference>
<dbReference type="InterPro" id="IPR036113">
    <property type="entry name" value="Asp/Glu-ADT_sf_sub_c"/>
</dbReference>
<dbReference type="GO" id="GO:0006450">
    <property type="term" value="P:regulation of translational fidelity"/>
    <property type="evidence" value="ECO:0007669"/>
    <property type="project" value="InterPro"/>
</dbReference>
<evidence type="ECO:0000256" key="5">
    <source>
        <dbReference type="ARBA" id="ARBA00047913"/>
    </source>
</evidence>
<evidence type="ECO:0000256" key="3">
    <source>
        <dbReference type="ARBA" id="ARBA00024799"/>
    </source>
</evidence>
<dbReference type="GO" id="GO:0050567">
    <property type="term" value="F:glutaminyl-tRNA synthase (glutamine-hydrolyzing) activity"/>
    <property type="evidence" value="ECO:0007669"/>
    <property type="project" value="UniProtKB-UniRule"/>
</dbReference>
<keyword evidence="6 9" id="KW-0436">Ligase</keyword>
<dbReference type="EMBL" id="JAQOND010000011">
    <property type="protein sequence ID" value="MDC2827429.1"/>
    <property type="molecule type" value="Genomic_DNA"/>
</dbReference>
<evidence type="ECO:0000313" key="9">
    <source>
        <dbReference type="EMBL" id="VTZ88958.1"/>
    </source>
</evidence>
<reference evidence="7 10" key="1">
    <citation type="submission" date="2014-09" db="EMBL/GenBank/DDBJ databases">
        <title>Lactobacillus mucosae CRL573 Genome Sequencing.</title>
        <authorList>
            <person name="Bleckwedel J."/>
            <person name="Teran L.C."/>
            <person name="Bonacina J."/>
            <person name="Saavedra L."/>
            <person name="Mozzi F.B."/>
            <person name="Raya R.R."/>
        </authorList>
    </citation>
    <scope>NUCLEOTIDE SEQUENCE [LARGE SCALE GENOMIC DNA]</scope>
    <source>
        <strain evidence="7 10">CRL573</strain>
    </source>
</reference>
<evidence type="ECO:0000313" key="8">
    <source>
        <dbReference type="EMBL" id="MDC2827429.1"/>
    </source>
</evidence>
<gene>
    <name evidence="6 8" type="primary">gatC</name>
    <name evidence="9" type="ORF">LMUP508_00598</name>
    <name evidence="7" type="ORF">LX03_02210</name>
    <name evidence="8" type="ORF">PO158_03910</name>
</gene>